<dbReference type="EMBL" id="VMNW02000054">
    <property type="protein sequence ID" value="KAA9155786.1"/>
    <property type="molecule type" value="Genomic_DNA"/>
</dbReference>
<proteinExistence type="inferred from homology"/>
<keyword evidence="3 5" id="KW-0949">S-adenosyl-L-methionine</keyword>
<keyword evidence="2 5" id="KW-0808">Transferase</keyword>
<feature type="binding site" evidence="5">
    <location>
        <position position="103"/>
    </location>
    <ligand>
        <name>S-adenosyl-L-methionine</name>
        <dbReference type="ChEBI" id="CHEBI:59789"/>
    </ligand>
</feature>
<dbReference type="Proteomes" id="UP000319769">
    <property type="component" value="Unassembled WGS sequence"/>
</dbReference>
<dbReference type="SMART" id="SM00650">
    <property type="entry name" value="rADc"/>
    <property type="match status" value="1"/>
</dbReference>
<dbReference type="SUPFAM" id="SSF53335">
    <property type="entry name" value="S-adenosyl-L-methionine-dependent methyltransferases"/>
    <property type="match status" value="1"/>
</dbReference>
<dbReference type="GO" id="GO:0003723">
    <property type="term" value="F:RNA binding"/>
    <property type="evidence" value="ECO:0007669"/>
    <property type="project" value="UniProtKB-UniRule"/>
</dbReference>
<accession>A0A5N0UTW1</accession>
<dbReference type="PROSITE" id="PS01131">
    <property type="entry name" value="RRNA_A_DIMETH"/>
    <property type="match status" value="1"/>
</dbReference>
<dbReference type="AlphaFoldDB" id="A0A5N0UTW1"/>
<dbReference type="InterPro" id="IPR001737">
    <property type="entry name" value="KsgA/Erm"/>
</dbReference>
<dbReference type="PANTHER" id="PTHR11727">
    <property type="entry name" value="DIMETHYLADENOSINE TRANSFERASE"/>
    <property type="match status" value="1"/>
</dbReference>
<dbReference type="Pfam" id="PF00398">
    <property type="entry name" value="RrnaAD"/>
    <property type="match status" value="1"/>
</dbReference>
<name>A0A5N0UTW1_9PSEU</name>
<feature type="binding site" evidence="5">
    <location>
        <position position="16"/>
    </location>
    <ligand>
        <name>S-adenosyl-L-methionine</name>
        <dbReference type="ChEBI" id="CHEBI:59789"/>
    </ligand>
</feature>
<comment type="similarity">
    <text evidence="5">Belongs to the class I-like SAM-binding methyltransferase superfamily. rRNA adenine N(6)-methyltransferase family.</text>
</comment>
<dbReference type="Gene3D" id="3.40.50.150">
    <property type="entry name" value="Vaccinia Virus protein VP39"/>
    <property type="match status" value="1"/>
</dbReference>
<evidence type="ECO:0000256" key="1">
    <source>
        <dbReference type="ARBA" id="ARBA00022603"/>
    </source>
</evidence>
<gene>
    <name evidence="7" type="ORF">FPZ12_029040</name>
</gene>
<reference evidence="7" key="1">
    <citation type="submission" date="2019-09" db="EMBL/GenBank/DDBJ databases">
        <authorList>
            <person name="Teo W.F.A."/>
            <person name="Duangmal K."/>
        </authorList>
    </citation>
    <scope>NUCLEOTIDE SEQUENCE [LARGE SCALE GENOMIC DNA]</scope>
    <source>
        <strain evidence="7">K81G1</strain>
    </source>
</reference>
<evidence type="ECO:0000256" key="2">
    <source>
        <dbReference type="ARBA" id="ARBA00022679"/>
    </source>
</evidence>
<dbReference type="GO" id="GO:0000179">
    <property type="term" value="F:rRNA (adenine-N6,N6-)-dimethyltransferase activity"/>
    <property type="evidence" value="ECO:0007669"/>
    <property type="project" value="UniProtKB-UniRule"/>
</dbReference>
<sequence length="258" mass="28676">MPTAPRAQRSSGVHFLATPGIAAQLVQSCPVGAHDLVLEFGAGQGAITTHLVETGARIVAIERDPEFARVLCARFAGSENLKIVQADIRDFSLPDRHFAVVASIPYALSTTLFRRLLDPQRTRLRRAALIVEWGFAKRVTAAAPRDPGLAWWAARFDIRLVRRIQAEYFRPRPRVDSALLTLERRHTRSDRALWTLLENAYRTPAVRAGKLAPGNLRAAGIEPGRPAGTVAPQRWAALADQLADDRALHWPPLPRRFR</sequence>
<protein>
    <submittedName>
        <fullName evidence="7">Methyltransferase domain-containing protein</fullName>
    </submittedName>
</protein>
<feature type="binding site" evidence="5">
    <location>
        <position position="14"/>
    </location>
    <ligand>
        <name>S-adenosyl-L-methionine</name>
        <dbReference type="ChEBI" id="CHEBI:59789"/>
    </ligand>
</feature>
<feature type="binding site" evidence="5">
    <location>
        <position position="87"/>
    </location>
    <ligand>
        <name>S-adenosyl-L-methionine</name>
        <dbReference type="ChEBI" id="CHEBI:59789"/>
    </ligand>
</feature>
<feature type="binding site" evidence="5">
    <location>
        <position position="62"/>
    </location>
    <ligand>
        <name>S-adenosyl-L-methionine</name>
        <dbReference type="ChEBI" id="CHEBI:59789"/>
    </ligand>
</feature>
<dbReference type="Gene3D" id="1.10.8.100">
    <property type="entry name" value="Ribosomal RNA adenine dimethylase-like, domain 2"/>
    <property type="match status" value="1"/>
</dbReference>
<dbReference type="OrthoDB" id="3616874at2"/>
<feature type="binding site" evidence="5">
    <location>
        <position position="41"/>
    </location>
    <ligand>
        <name>S-adenosyl-L-methionine</name>
        <dbReference type="ChEBI" id="CHEBI:59789"/>
    </ligand>
</feature>
<keyword evidence="1 5" id="KW-0489">Methyltransferase</keyword>
<dbReference type="PROSITE" id="PS51689">
    <property type="entry name" value="SAM_RNA_A_N6_MT"/>
    <property type="match status" value="1"/>
</dbReference>
<organism evidence="7 8">
    <name type="scientific">Amycolatopsis acidicola</name>
    <dbReference type="NCBI Taxonomy" id="2596893"/>
    <lineage>
        <taxon>Bacteria</taxon>
        <taxon>Bacillati</taxon>
        <taxon>Actinomycetota</taxon>
        <taxon>Actinomycetes</taxon>
        <taxon>Pseudonocardiales</taxon>
        <taxon>Pseudonocardiaceae</taxon>
        <taxon>Amycolatopsis</taxon>
    </lineage>
</organism>
<dbReference type="PANTHER" id="PTHR11727:SF7">
    <property type="entry name" value="DIMETHYLADENOSINE TRANSFERASE-RELATED"/>
    <property type="match status" value="1"/>
</dbReference>
<keyword evidence="8" id="KW-1185">Reference proteome</keyword>
<evidence type="ECO:0000313" key="8">
    <source>
        <dbReference type="Proteomes" id="UP000319769"/>
    </source>
</evidence>
<dbReference type="CDD" id="cd02440">
    <property type="entry name" value="AdoMet_MTases"/>
    <property type="match status" value="1"/>
</dbReference>
<dbReference type="InterPro" id="IPR023165">
    <property type="entry name" value="rRNA_Ade_diMease-like_C"/>
</dbReference>
<dbReference type="InterPro" id="IPR020596">
    <property type="entry name" value="rRNA_Ade_Mease_Trfase_CS"/>
</dbReference>
<dbReference type="InterPro" id="IPR020598">
    <property type="entry name" value="rRNA_Ade_methylase_Trfase_N"/>
</dbReference>
<dbReference type="PROSITE" id="PS51257">
    <property type="entry name" value="PROKAR_LIPOPROTEIN"/>
    <property type="match status" value="1"/>
</dbReference>
<evidence type="ECO:0000256" key="4">
    <source>
        <dbReference type="ARBA" id="ARBA00022884"/>
    </source>
</evidence>
<evidence type="ECO:0000259" key="6">
    <source>
        <dbReference type="SMART" id="SM00650"/>
    </source>
</evidence>
<feature type="domain" description="Ribosomal RNA adenine methylase transferase N-terminal" evidence="6">
    <location>
        <begin position="21"/>
        <end position="186"/>
    </location>
</feature>
<keyword evidence="4 5" id="KW-0694">RNA-binding</keyword>
<evidence type="ECO:0000256" key="5">
    <source>
        <dbReference type="PROSITE-ProRule" id="PRU01026"/>
    </source>
</evidence>
<evidence type="ECO:0000256" key="3">
    <source>
        <dbReference type="ARBA" id="ARBA00022691"/>
    </source>
</evidence>
<evidence type="ECO:0000313" key="7">
    <source>
        <dbReference type="EMBL" id="KAA9155786.1"/>
    </source>
</evidence>
<dbReference type="RefSeq" id="WP_144753275.1">
    <property type="nucleotide sequence ID" value="NZ_VMNW02000054.1"/>
</dbReference>
<comment type="caution">
    <text evidence="7">The sequence shown here is derived from an EMBL/GenBank/DDBJ whole genome shotgun (WGS) entry which is preliminary data.</text>
</comment>
<dbReference type="InterPro" id="IPR029063">
    <property type="entry name" value="SAM-dependent_MTases_sf"/>
</dbReference>